<gene>
    <name evidence="1" type="ORF">SAMN05192563_104068</name>
</gene>
<dbReference type="AlphaFoldDB" id="A0A1I7EP99"/>
<reference evidence="1 2" key="1">
    <citation type="submission" date="2016-10" db="EMBL/GenBank/DDBJ databases">
        <authorList>
            <person name="de Groot N.N."/>
        </authorList>
    </citation>
    <scope>NUCLEOTIDE SEQUENCE [LARGE SCALE GENOMIC DNA]</scope>
    <source>
        <strain evidence="1 2">LMG 27731</strain>
    </source>
</reference>
<evidence type="ECO:0000313" key="2">
    <source>
        <dbReference type="Proteomes" id="UP000198844"/>
    </source>
</evidence>
<proteinExistence type="predicted"/>
<organism evidence="1 2">
    <name type="scientific">Paraburkholderia aspalathi</name>
    <dbReference type="NCBI Taxonomy" id="1324617"/>
    <lineage>
        <taxon>Bacteria</taxon>
        <taxon>Pseudomonadati</taxon>
        <taxon>Pseudomonadota</taxon>
        <taxon>Betaproteobacteria</taxon>
        <taxon>Burkholderiales</taxon>
        <taxon>Burkholderiaceae</taxon>
        <taxon>Paraburkholderia</taxon>
    </lineage>
</organism>
<name>A0A1I7EP99_9BURK</name>
<dbReference type="Proteomes" id="UP000198844">
    <property type="component" value="Unassembled WGS sequence"/>
</dbReference>
<evidence type="ECO:0000313" key="1">
    <source>
        <dbReference type="EMBL" id="SFU25746.1"/>
    </source>
</evidence>
<accession>A0A1I7EP99</accession>
<protein>
    <submittedName>
        <fullName evidence="1">Uncharacterized protein</fullName>
    </submittedName>
</protein>
<dbReference type="EMBL" id="FPBH01000040">
    <property type="protein sequence ID" value="SFU25746.1"/>
    <property type="molecule type" value="Genomic_DNA"/>
</dbReference>
<sequence>MLPGTAAEPLLVGYRQLPAHFAESVWTCSRNVTSQTYGLILARQFCFVQ</sequence>